<dbReference type="PANTHER" id="PTHR34978:SF3">
    <property type="entry name" value="SLR0241 PROTEIN"/>
    <property type="match status" value="1"/>
</dbReference>
<proteinExistence type="predicted"/>
<feature type="domain" description="Lipocalin-like" evidence="3">
    <location>
        <begin position="296"/>
        <end position="382"/>
    </location>
</feature>
<evidence type="ECO:0000259" key="3">
    <source>
        <dbReference type="Pfam" id="PF13648"/>
    </source>
</evidence>
<evidence type="ECO:0000313" key="5">
    <source>
        <dbReference type="Proteomes" id="UP000664480"/>
    </source>
</evidence>
<feature type="transmembrane region" description="Helical" evidence="1">
    <location>
        <begin position="38"/>
        <end position="61"/>
    </location>
</feature>
<dbReference type="Pfam" id="PF05569">
    <property type="entry name" value="Peptidase_M56"/>
    <property type="match status" value="1"/>
</dbReference>
<keyword evidence="1" id="KW-0472">Membrane</keyword>
<dbReference type="Proteomes" id="UP000664480">
    <property type="component" value="Unassembled WGS sequence"/>
</dbReference>
<dbReference type="Pfam" id="PF13648">
    <property type="entry name" value="Lipocalin_4"/>
    <property type="match status" value="1"/>
</dbReference>
<feature type="transmembrane region" description="Helical" evidence="1">
    <location>
        <begin position="92"/>
        <end position="110"/>
    </location>
</feature>
<keyword evidence="5" id="KW-1185">Reference proteome</keyword>
<dbReference type="InterPro" id="IPR052173">
    <property type="entry name" value="Beta-lactam_resp_regulator"/>
</dbReference>
<evidence type="ECO:0000313" key="4">
    <source>
        <dbReference type="EMBL" id="MBN7815998.1"/>
    </source>
</evidence>
<name>A0ABS3CFX3_9BACT</name>
<dbReference type="InterPro" id="IPR008756">
    <property type="entry name" value="Peptidase_M56"/>
</dbReference>
<gene>
    <name evidence="4" type="ORF">J0A69_11185</name>
</gene>
<dbReference type="InterPro" id="IPR024311">
    <property type="entry name" value="Lipocalin-like"/>
</dbReference>
<evidence type="ECO:0000256" key="1">
    <source>
        <dbReference type="SAM" id="Phobius"/>
    </source>
</evidence>
<dbReference type="RefSeq" id="WP_206586633.1">
    <property type="nucleotide sequence ID" value="NZ_JAFKCU010000002.1"/>
</dbReference>
<protein>
    <submittedName>
        <fullName evidence="4">Lipocalin family protein</fullName>
    </submittedName>
</protein>
<comment type="caution">
    <text evidence="4">The sequence shown here is derived from an EMBL/GenBank/DDBJ whole genome shotgun (WGS) entry which is preliminary data.</text>
</comment>
<dbReference type="EMBL" id="JAFKCU010000002">
    <property type="protein sequence ID" value="MBN7815998.1"/>
    <property type="molecule type" value="Genomic_DNA"/>
</dbReference>
<sequence>MMQGVFTYLLESSLALVLVAIFYKLVLEDLTFFDLSRAFLLVLITCAAVLPLISIDFQWLAEDSVRRVNNSLPWLNGIENQNLILTEENNLSWYYVPLLVYLAGLFFRLVKLGFGIYRTLVLIAQSQKIETDSHTLVINPKFIPASFFNFILLPTYQENNSDQQQILLHESVHIQKGHSWDVLFVQLLKSVFWFNPAIYMLEKQLREVHEFQADQAVTSQYSPVAYSRLLLRQLRQDCGLQFMNNFNQFQTKKRIIMMNKSKSNGSLKSRFLLGVPMIVLMIGLFSCDMAFSESELTGVWKGTEFKFEQTAGPDLVAMVEGGRDLHIQSRLALNEDGTVQITSGQGEMNGSGTWVLKENQIVVSMGGEDTYYEILSLTDTELITKHEVEFETPMGKLAGTITLEYER</sequence>
<organism evidence="4 5">
    <name type="scientific">Algoriphagus pacificus</name>
    <dbReference type="NCBI Taxonomy" id="2811234"/>
    <lineage>
        <taxon>Bacteria</taxon>
        <taxon>Pseudomonadati</taxon>
        <taxon>Bacteroidota</taxon>
        <taxon>Cytophagia</taxon>
        <taxon>Cytophagales</taxon>
        <taxon>Cyclobacteriaceae</taxon>
        <taxon>Algoriphagus</taxon>
    </lineage>
</organism>
<dbReference type="PANTHER" id="PTHR34978">
    <property type="entry name" value="POSSIBLE SENSOR-TRANSDUCER PROTEIN BLAR"/>
    <property type="match status" value="1"/>
</dbReference>
<dbReference type="CDD" id="cd07341">
    <property type="entry name" value="M56_BlaR1_MecR1_like"/>
    <property type="match status" value="1"/>
</dbReference>
<accession>A0ABS3CFX3</accession>
<feature type="transmembrane region" description="Helical" evidence="1">
    <location>
        <begin position="6"/>
        <end position="26"/>
    </location>
</feature>
<reference evidence="4 5" key="1">
    <citation type="submission" date="2021-03" db="EMBL/GenBank/DDBJ databases">
        <title>novel species isolated from a fishpond in China.</title>
        <authorList>
            <person name="Lu H."/>
            <person name="Cai Z."/>
        </authorList>
    </citation>
    <scope>NUCLEOTIDE SEQUENCE [LARGE SCALE GENOMIC DNA]</scope>
    <source>
        <strain evidence="4 5">YJ13C</strain>
    </source>
</reference>
<keyword evidence="1" id="KW-0812">Transmembrane</keyword>
<evidence type="ECO:0000259" key="2">
    <source>
        <dbReference type="Pfam" id="PF05569"/>
    </source>
</evidence>
<feature type="domain" description="Peptidase M56" evidence="2">
    <location>
        <begin position="137"/>
        <end position="257"/>
    </location>
</feature>
<keyword evidence="1" id="KW-1133">Transmembrane helix</keyword>
<feature type="transmembrane region" description="Helical" evidence="1">
    <location>
        <begin position="271"/>
        <end position="291"/>
    </location>
</feature>